<organism evidence="1 2">
    <name type="scientific">Byssothecium circinans</name>
    <dbReference type="NCBI Taxonomy" id="147558"/>
    <lineage>
        <taxon>Eukaryota</taxon>
        <taxon>Fungi</taxon>
        <taxon>Dikarya</taxon>
        <taxon>Ascomycota</taxon>
        <taxon>Pezizomycotina</taxon>
        <taxon>Dothideomycetes</taxon>
        <taxon>Pleosporomycetidae</taxon>
        <taxon>Pleosporales</taxon>
        <taxon>Massarineae</taxon>
        <taxon>Massarinaceae</taxon>
        <taxon>Byssothecium</taxon>
    </lineage>
</organism>
<reference evidence="1" key="1">
    <citation type="journal article" date="2020" name="Stud. Mycol.">
        <title>101 Dothideomycetes genomes: a test case for predicting lifestyles and emergence of pathogens.</title>
        <authorList>
            <person name="Haridas S."/>
            <person name="Albert R."/>
            <person name="Binder M."/>
            <person name="Bloem J."/>
            <person name="Labutti K."/>
            <person name="Salamov A."/>
            <person name="Andreopoulos B."/>
            <person name="Baker S."/>
            <person name="Barry K."/>
            <person name="Bills G."/>
            <person name="Bluhm B."/>
            <person name="Cannon C."/>
            <person name="Castanera R."/>
            <person name="Culley D."/>
            <person name="Daum C."/>
            <person name="Ezra D."/>
            <person name="Gonzalez J."/>
            <person name="Henrissat B."/>
            <person name="Kuo A."/>
            <person name="Liang C."/>
            <person name="Lipzen A."/>
            <person name="Lutzoni F."/>
            <person name="Magnuson J."/>
            <person name="Mondo S."/>
            <person name="Nolan M."/>
            <person name="Ohm R."/>
            <person name="Pangilinan J."/>
            <person name="Park H.-J."/>
            <person name="Ramirez L."/>
            <person name="Alfaro M."/>
            <person name="Sun H."/>
            <person name="Tritt A."/>
            <person name="Yoshinaga Y."/>
            <person name="Zwiers L.-H."/>
            <person name="Turgeon B."/>
            <person name="Goodwin S."/>
            <person name="Spatafora J."/>
            <person name="Crous P."/>
            <person name="Grigoriev I."/>
        </authorList>
    </citation>
    <scope>NUCLEOTIDE SEQUENCE</scope>
    <source>
        <strain evidence="1">CBS 675.92</strain>
    </source>
</reference>
<name>A0A6A5TT66_9PLEO</name>
<evidence type="ECO:0000313" key="2">
    <source>
        <dbReference type="Proteomes" id="UP000800035"/>
    </source>
</evidence>
<sequence>MRDQVREGLKEALLALKECQVCMHEWARLDNTLWDSEHSKCYIVDFTDARLREAHNEHEGWYAEKTWETVFKDWGIDEARIPHYEEYYRRPR</sequence>
<dbReference type="AlphaFoldDB" id="A0A6A5TT66"/>
<dbReference type="Proteomes" id="UP000800035">
    <property type="component" value="Unassembled WGS sequence"/>
</dbReference>
<protein>
    <recommendedName>
        <fullName evidence="3">Aminoglycoside phosphotransferase domain-containing protein</fullName>
    </recommendedName>
</protein>
<keyword evidence="2" id="KW-1185">Reference proteome</keyword>
<proteinExistence type="predicted"/>
<gene>
    <name evidence="1" type="ORF">CC80DRAFT_493133</name>
</gene>
<evidence type="ECO:0000313" key="1">
    <source>
        <dbReference type="EMBL" id="KAF1955190.1"/>
    </source>
</evidence>
<dbReference type="EMBL" id="ML976995">
    <property type="protein sequence ID" value="KAF1955190.1"/>
    <property type="molecule type" value="Genomic_DNA"/>
</dbReference>
<evidence type="ECO:0008006" key="3">
    <source>
        <dbReference type="Google" id="ProtNLM"/>
    </source>
</evidence>
<accession>A0A6A5TT66</accession>